<accession>X1GD70</accession>
<feature type="non-terminal residue" evidence="2">
    <location>
        <position position="1"/>
    </location>
</feature>
<dbReference type="EMBL" id="BARU01021025">
    <property type="protein sequence ID" value="GAH55846.1"/>
    <property type="molecule type" value="Genomic_DNA"/>
</dbReference>
<evidence type="ECO:0000259" key="1">
    <source>
        <dbReference type="Pfam" id="PF12654"/>
    </source>
</evidence>
<gene>
    <name evidence="2" type="ORF">S03H2_34453</name>
</gene>
<proteinExistence type="predicted"/>
<dbReference type="Pfam" id="PF12654">
    <property type="entry name" value="DUF3786"/>
    <property type="match status" value="1"/>
</dbReference>
<protein>
    <recommendedName>
        <fullName evidence="1">DUF3786 domain-containing protein</fullName>
    </recommendedName>
</protein>
<name>X1GD70_9ZZZZ</name>
<organism evidence="2">
    <name type="scientific">marine sediment metagenome</name>
    <dbReference type="NCBI Taxonomy" id="412755"/>
    <lineage>
        <taxon>unclassified sequences</taxon>
        <taxon>metagenomes</taxon>
        <taxon>ecological metagenomes</taxon>
    </lineage>
</organism>
<comment type="caution">
    <text evidence="2">The sequence shown here is derived from an EMBL/GenBank/DDBJ whole genome shotgun (WGS) entry which is preliminary data.</text>
</comment>
<dbReference type="InterPro" id="IPR024264">
    <property type="entry name" value="DUF3786"/>
</dbReference>
<sequence length="211" mass="23328">RELIEAVLRGESPQKNYRQAYELALAEVRKTPPAVLERLGVVGESAERLDVRVLGGTFHVDLAAGAVKDDGGQQARAPWGILVLHYLLSRPSEQLAGGYISFMDIPDARGYAKPYRGRVIERFLHTAGRDEATFRAAAKRLGGEQIDQADAAYEFAVFPRVRVQLLWYRGDEELGPGASFLYEKQIVGIFCVEDIVVMSELLVGALSSKYS</sequence>
<reference evidence="2" key="1">
    <citation type="journal article" date="2014" name="Front. Microbiol.">
        <title>High frequency of phylogenetically diverse reductive dehalogenase-homologous genes in deep subseafloor sedimentary metagenomes.</title>
        <authorList>
            <person name="Kawai M."/>
            <person name="Futagami T."/>
            <person name="Toyoda A."/>
            <person name="Takaki Y."/>
            <person name="Nishi S."/>
            <person name="Hori S."/>
            <person name="Arai W."/>
            <person name="Tsubouchi T."/>
            <person name="Morono Y."/>
            <person name="Uchiyama I."/>
            <person name="Ito T."/>
            <person name="Fujiyama A."/>
            <person name="Inagaki F."/>
            <person name="Takami H."/>
        </authorList>
    </citation>
    <scope>NUCLEOTIDE SEQUENCE</scope>
    <source>
        <strain evidence="2">Expedition CK06-06</strain>
    </source>
</reference>
<evidence type="ECO:0000313" key="2">
    <source>
        <dbReference type="EMBL" id="GAH55846.1"/>
    </source>
</evidence>
<feature type="domain" description="DUF3786" evidence="1">
    <location>
        <begin position="32"/>
        <end position="203"/>
    </location>
</feature>
<dbReference type="AlphaFoldDB" id="X1GD70"/>